<dbReference type="Proteomes" id="UP000664417">
    <property type="component" value="Unassembled WGS sequence"/>
</dbReference>
<accession>A0A8J7QQX9</accession>
<protein>
    <submittedName>
        <fullName evidence="1">Uncharacterized protein</fullName>
    </submittedName>
</protein>
<proteinExistence type="predicted"/>
<dbReference type="EMBL" id="JAFREP010000053">
    <property type="protein sequence ID" value="MBO1323210.1"/>
    <property type="molecule type" value="Genomic_DNA"/>
</dbReference>
<sequence length="89" mass="10348">MATSKSNDNKRQLMVNIPANVREAVDRICKEQGYTLTQFVTDALRTQTLILDEAEQLRKQYPNKAIRLRVSFDIDDEDLRPDKAALLYY</sequence>
<dbReference type="AlphaFoldDB" id="A0A8J7QQX9"/>
<reference evidence="1" key="1">
    <citation type="submission" date="2021-03" db="EMBL/GenBank/DDBJ databases">
        <authorList>
            <person name="Wang G."/>
        </authorList>
    </citation>
    <scope>NUCLEOTIDE SEQUENCE</scope>
    <source>
        <strain evidence="1">KCTC 12899</strain>
    </source>
</reference>
<keyword evidence="2" id="KW-1185">Reference proteome</keyword>
<gene>
    <name evidence="1" type="ORF">J3U88_32395</name>
</gene>
<dbReference type="RefSeq" id="WP_207863232.1">
    <property type="nucleotide sequence ID" value="NZ_JAFREP010000053.1"/>
</dbReference>
<comment type="caution">
    <text evidence="1">The sequence shown here is derived from an EMBL/GenBank/DDBJ whole genome shotgun (WGS) entry which is preliminary data.</text>
</comment>
<evidence type="ECO:0000313" key="2">
    <source>
        <dbReference type="Proteomes" id="UP000664417"/>
    </source>
</evidence>
<organism evidence="1 2">
    <name type="scientific">Acanthopleuribacter pedis</name>
    <dbReference type="NCBI Taxonomy" id="442870"/>
    <lineage>
        <taxon>Bacteria</taxon>
        <taxon>Pseudomonadati</taxon>
        <taxon>Acidobacteriota</taxon>
        <taxon>Holophagae</taxon>
        <taxon>Acanthopleuribacterales</taxon>
        <taxon>Acanthopleuribacteraceae</taxon>
        <taxon>Acanthopleuribacter</taxon>
    </lineage>
</organism>
<evidence type="ECO:0000313" key="1">
    <source>
        <dbReference type="EMBL" id="MBO1323210.1"/>
    </source>
</evidence>
<name>A0A8J7QQX9_9BACT</name>